<feature type="transmembrane region" description="Helical" evidence="6">
    <location>
        <begin position="73"/>
        <end position="95"/>
    </location>
</feature>
<feature type="transmembrane region" description="Helical" evidence="6">
    <location>
        <begin position="258"/>
        <end position="280"/>
    </location>
</feature>
<dbReference type="GO" id="GO:0005886">
    <property type="term" value="C:plasma membrane"/>
    <property type="evidence" value="ECO:0007669"/>
    <property type="project" value="UniProtKB-SubCell"/>
</dbReference>
<accession>A0A6J6W463</accession>
<dbReference type="PANTHER" id="PTHR30341:SF0">
    <property type="entry name" value="NA(+)_H(+) ANTIPORTER NHAA"/>
    <property type="match status" value="1"/>
</dbReference>
<dbReference type="InterPro" id="IPR023171">
    <property type="entry name" value="Na/H_antiporter_dom_sf"/>
</dbReference>
<evidence type="ECO:0000256" key="5">
    <source>
        <dbReference type="ARBA" id="ARBA00023136"/>
    </source>
</evidence>
<proteinExistence type="predicted"/>
<dbReference type="GO" id="GO:0006885">
    <property type="term" value="P:regulation of pH"/>
    <property type="evidence" value="ECO:0007669"/>
    <property type="project" value="InterPro"/>
</dbReference>
<evidence type="ECO:0000256" key="2">
    <source>
        <dbReference type="ARBA" id="ARBA00022475"/>
    </source>
</evidence>
<feature type="transmembrane region" description="Helical" evidence="6">
    <location>
        <begin position="300"/>
        <end position="322"/>
    </location>
</feature>
<comment type="subcellular location">
    <subcellularLocation>
        <location evidence="1">Cell inner membrane</location>
        <topology evidence="1">Multi-pass membrane protein</topology>
    </subcellularLocation>
</comment>
<dbReference type="GO" id="GO:0015385">
    <property type="term" value="F:sodium:proton antiporter activity"/>
    <property type="evidence" value="ECO:0007669"/>
    <property type="project" value="TreeGrafter"/>
</dbReference>
<feature type="transmembrane region" description="Helical" evidence="6">
    <location>
        <begin position="31"/>
        <end position="52"/>
    </location>
</feature>
<evidence type="ECO:0000256" key="6">
    <source>
        <dbReference type="SAM" id="Phobius"/>
    </source>
</evidence>
<dbReference type="EMBL" id="CAFAAB010000036">
    <property type="protein sequence ID" value="CAB4779832.1"/>
    <property type="molecule type" value="Genomic_DNA"/>
</dbReference>
<keyword evidence="4 6" id="KW-1133">Transmembrane helix</keyword>
<feature type="transmembrane region" description="Helical" evidence="6">
    <location>
        <begin position="158"/>
        <end position="189"/>
    </location>
</feature>
<sequence length="361" mass="38437">MTALTWANVDPNSYHRFLSWSLPEFLHHWEIGTTYSLVVNGLMTLFFFAIGIELSHEIRIGQLRDTRKAIAPIVSALGGMLGTALVISVLGWLFHNAPARSSWGVPMATDVAFALGVLALAGPRIPRELRVFLLTLAVADDIFSVIALALTGPHAPDVAWTLIAVAAGLAVAKFARFIPTALWVVALVLEWLLFTKAGVEPSLAGVVIGLAVPFHGERSVGHRLEIPVMLASTWLTLPLFAFVATGVTWSAIVWDQTGWQFGLFLLLARGIGKVAGIVGVVSLTRRAGIGPDPSLTKPMFAGLAMLCAVGFTVPLLFAGNVFGVPSSLYLMATLSLLVASLLCAIAGVVILRRSTAQLVAE</sequence>
<feature type="transmembrane region" description="Helical" evidence="6">
    <location>
        <begin position="328"/>
        <end position="351"/>
    </location>
</feature>
<organism evidence="7">
    <name type="scientific">freshwater metagenome</name>
    <dbReference type="NCBI Taxonomy" id="449393"/>
    <lineage>
        <taxon>unclassified sequences</taxon>
        <taxon>metagenomes</taxon>
        <taxon>ecological metagenomes</taxon>
    </lineage>
</organism>
<evidence type="ECO:0000313" key="7">
    <source>
        <dbReference type="EMBL" id="CAB4779832.1"/>
    </source>
</evidence>
<dbReference type="Pfam" id="PF06965">
    <property type="entry name" value="Na_H_antiport_1"/>
    <property type="match status" value="1"/>
</dbReference>
<keyword evidence="3 6" id="KW-0812">Transmembrane</keyword>
<reference evidence="7" key="1">
    <citation type="submission" date="2020-05" db="EMBL/GenBank/DDBJ databases">
        <authorList>
            <person name="Chiriac C."/>
            <person name="Salcher M."/>
            <person name="Ghai R."/>
            <person name="Kavagutti S V."/>
        </authorList>
    </citation>
    <scope>NUCLEOTIDE SEQUENCE</scope>
</reference>
<dbReference type="AlphaFoldDB" id="A0A6J6W463"/>
<dbReference type="PANTHER" id="PTHR30341">
    <property type="entry name" value="SODIUM ION/PROTON ANTIPORTER NHAA-RELATED"/>
    <property type="match status" value="1"/>
</dbReference>
<feature type="transmembrane region" description="Helical" evidence="6">
    <location>
        <begin position="101"/>
        <end position="120"/>
    </location>
</feature>
<evidence type="ECO:0000256" key="3">
    <source>
        <dbReference type="ARBA" id="ARBA00022692"/>
    </source>
</evidence>
<feature type="transmembrane region" description="Helical" evidence="6">
    <location>
        <begin position="228"/>
        <end position="252"/>
    </location>
</feature>
<dbReference type="InterPro" id="IPR004670">
    <property type="entry name" value="NhaA"/>
</dbReference>
<dbReference type="Gene3D" id="1.20.1530.10">
    <property type="entry name" value="Na+/H+ antiporter like domain"/>
    <property type="match status" value="1"/>
</dbReference>
<keyword evidence="5 6" id="KW-0472">Membrane</keyword>
<keyword evidence="2" id="KW-1003">Cell membrane</keyword>
<name>A0A6J6W463_9ZZZZ</name>
<protein>
    <submittedName>
        <fullName evidence="7">Unannotated protein</fullName>
    </submittedName>
</protein>
<evidence type="ECO:0000256" key="1">
    <source>
        <dbReference type="ARBA" id="ARBA00004429"/>
    </source>
</evidence>
<feature type="transmembrane region" description="Helical" evidence="6">
    <location>
        <begin position="132"/>
        <end position="152"/>
    </location>
</feature>
<evidence type="ECO:0000256" key="4">
    <source>
        <dbReference type="ARBA" id="ARBA00022989"/>
    </source>
</evidence>
<gene>
    <name evidence="7" type="ORF">UFOPK2958_00453</name>
</gene>